<dbReference type="SMART" id="SM00388">
    <property type="entry name" value="HisKA"/>
    <property type="match status" value="1"/>
</dbReference>
<keyword evidence="7" id="KW-0732">Signal</keyword>
<dbReference type="CDD" id="cd16922">
    <property type="entry name" value="HATPase_EvgS-ArcB-TorS-like"/>
    <property type="match status" value="1"/>
</dbReference>
<reference evidence="23" key="1">
    <citation type="submission" date="2016-10" db="EMBL/GenBank/DDBJ databases">
        <authorList>
            <person name="Varghese N."/>
            <person name="Submissions S."/>
        </authorList>
    </citation>
    <scope>NUCLEOTIDE SEQUENCE [LARGE SCALE GENOMIC DNA]</scope>
    <source>
        <strain evidence="23">GAS106B</strain>
    </source>
</reference>
<keyword evidence="12" id="KW-0843">Virulence</keyword>
<dbReference type="SUPFAM" id="SSF47384">
    <property type="entry name" value="Homodimeric domain of signal transducing histidine kinase"/>
    <property type="match status" value="1"/>
</dbReference>
<dbReference type="Pfam" id="PF01627">
    <property type="entry name" value="Hpt"/>
    <property type="match status" value="1"/>
</dbReference>
<dbReference type="CDD" id="cd00082">
    <property type="entry name" value="HisKA"/>
    <property type="match status" value="1"/>
</dbReference>
<evidence type="ECO:0000256" key="10">
    <source>
        <dbReference type="ARBA" id="ARBA00022989"/>
    </source>
</evidence>
<feature type="domain" description="Histidine kinase" evidence="19">
    <location>
        <begin position="505"/>
        <end position="727"/>
    </location>
</feature>
<dbReference type="GO" id="GO:0005524">
    <property type="term" value="F:ATP binding"/>
    <property type="evidence" value="ECO:0007669"/>
    <property type="project" value="UniProtKB-KW"/>
</dbReference>
<accession>A0A1H1H6R5</accession>
<evidence type="ECO:0000256" key="7">
    <source>
        <dbReference type="ARBA" id="ARBA00022729"/>
    </source>
</evidence>
<evidence type="ECO:0000256" key="2">
    <source>
        <dbReference type="ARBA" id="ARBA00004651"/>
    </source>
</evidence>
<dbReference type="InterPro" id="IPR003594">
    <property type="entry name" value="HATPase_dom"/>
</dbReference>
<keyword evidence="22" id="KW-0808">Transferase</keyword>
<dbReference type="FunFam" id="3.30.565.10:FF:000010">
    <property type="entry name" value="Sensor histidine kinase RcsC"/>
    <property type="match status" value="1"/>
</dbReference>
<keyword evidence="6 18" id="KW-0812">Transmembrane</keyword>
<keyword evidence="8" id="KW-0547">Nucleotide-binding</keyword>
<comment type="catalytic activity">
    <reaction evidence="1">
        <text>ATP + protein L-histidine = ADP + protein N-phospho-L-histidine.</text>
        <dbReference type="EC" id="2.7.13.3"/>
    </reaction>
</comment>
<feature type="modified residue" description="4-aspartylphosphate" evidence="17">
    <location>
        <position position="917"/>
    </location>
</feature>
<evidence type="ECO:0000256" key="16">
    <source>
        <dbReference type="PROSITE-ProRule" id="PRU00110"/>
    </source>
</evidence>
<evidence type="ECO:0000256" key="4">
    <source>
        <dbReference type="ARBA" id="ARBA00022475"/>
    </source>
</evidence>
<keyword evidence="4" id="KW-1003">Cell membrane</keyword>
<dbReference type="PROSITE" id="PS50110">
    <property type="entry name" value="RESPONSE_REGULATORY"/>
    <property type="match status" value="1"/>
</dbReference>
<dbReference type="CDD" id="cd17546">
    <property type="entry name" value="REC_hyHK_CKI1_RcsC-like"/>
    <property type="match status" value="1"/>
</dbReference>
<keyword evidence="9" id="KW-0067">ATP-binding</keyword>
<dbReference type="Gene3D" id="3.40.50.2300">
    <property type="match status" value="1"/>
</dbReference>
<evidence type="ECO:0000256" key="13">
    <source>
        <dbReference type="ARBA" id="ARBA00023136"/>
    </source>
</evidence>
<dbReference type="Pfam" id="PF00072">
    <property type="entry name" value="Response_reg"/>
    <property type="match status" value="1"/>
</dbReference>
<dbReference type="Pfam" id="PF00512">
    <property type="entry name" value="HisKA"/>
    <property type="match status" value="1"/>
</dbReference>
<dbReference type="SUPFAM" id="SSF52172">
    <property type="entry name" value="CheY-like"/>
    <property type="match status" value="1"/>
</dbReference>
<dbReference type="SMART" id="SM00387">
    <property type="entry name" value="HATPase_c"/>
    <property type="match status" value="1"/>
</dbReference>
<dbReference type="Gene3D" id="1.20.120.160">
    <property type="entry name" value="HPT domain"/>
    <property type="match status" value="1"/>
</dbReference>
<dbReference type="InterPro" id="IPR036641">
    <property type="entry name" value="HPT_dom_sf"/>
</dbReference>
<keyword evidence="5 17" id="KW-0597">Phosphoprotein</keyword>
<evidence type="ECO:0000256" key="17">
    <source>
        <dbReference type="PROSITE-ProRule" id="PRU00169"/>
    </source>
</evidence>
<sequence>MFGGGAVITAVLLAALVINVVSVVRTYFALQHQEVSLNANRLTELDTRNIANLYSNIRIIEVAWRTGERARPALVEQYYDHGQMLVLQDSPDRLPVLVVSSISRIPSDRTVSRYLRLAEQMSYALTAAAERNRGVLTSWLFSSDFSLLAMVASPWPSGLTQTVLADRAAIFAALTGPNSNLVIPEHVALRDPRTGERAFFWLPFYDSPLSGRRSLRIVAPVFDEQQKPFGFVVYEIPVDAVTAAMGAIGFDGSLLLLAPDGRVITSYSRRSVDPKALSVASSLTTARIAEPTGVIVHNGYTVSGWPIGRGGTTLVFVQSWRAIVNALSGPIGMSAATTAVVILLVWTLILLFDRRIFRPVLERSRRVFESEHLSRTLVETAPVGLGLIAVQNGEPLLRSSAMIKATEQIAVPARTLSEELVRRYGPRSGASAEQGVTREEVTLPTREGGTVDLSVSVVPARYQGHDVLVTAFTDVTAERRLERQWREAKWAADKANAAKSAFLAAMSHEIRTPMNALMGNLELLSHTPLDALQQDRLKTIRSSSDGLLAIVSDVLDFSKIEAGEMTLERLVFDAQAVAARVLRMFEPVARAKGLRLWGEFGTSTTQPMQGDPTRLGQVMNNLLSNAIKFTERGEVTLRLSVRAGQGAQGSELVIEVEDSGIGMSAGQQALLFQAFSQADATISRRFGGTGLGLALCARLTEAMGGTIAVRSEPGEGSVFTVRVPQGECAGEPGAPGAQFAGERVLFVAASPAWHAYAVAALEGWGLQVQAYRHPAQLDQAMLEEADTLILCGERNTWHADDEARLVEESSWVIDCSPEGPATPVATGRVVRVSGYGLKGLEAALRYTLQAEPLEVGHEAQGVLSRRLKVLVAEDNEVNRQLFEEQLKLLDCEVRSAQDGQDALACLSQERFDVLVTDLAMPVLDGYGLAREARARWPEMPIVAATASATLEERTRCEAAGITRVVTKPLQLDDLLTTLSEVSGVPRMAVEAAGPEGPRDGVLGGRDVPEHVRAAFLHSCERSLGVLHAASRDADGAAQVLAELHSLRGALAVFGYQALADRCAQMQVAISTNGVQRAQHMIDAFDIHLRAEVLADTTSLREILARIVELAERADVLPEIVRLVRMRLPLADLRDAEDAASTGA</sequence>
<dbReference type="PANTHER" id="PTHR45339:SF1">
    <property type="entry name" value="HYBRID SIGNAL TRANSDUCTION HISTIDINE KINASE J"/>
    <property type="match status" value="1"/>
</dbReference>
<evidence type="ECO:0000256" key="15">
    <source>
        <dbReference type="ARBA" id="ARBA00070152"/>
    </source>
</evidence>
<evidence type="ECO:0000259" key="19">
    <source>
        <dbReference type="PROSITE" id="PS50109"/>
    </source>
</evidence>
<proteinExistence type="predicted"/>
<dbReference type="Gene3D" id="1.10.287.130">
    <property type="match status" value="1"/>
</dbReference>
<keyword evidence="11" id="KW-0902">Two-component regulatory system</keyword>
<evidence type="ECO:0000256" key="8">
    <source>
        <dbReference type="ARBA" id="ARBA00022741"/>
    </source>
</evidence>
<dbReference type="GO" id="GO:0000155">
    <property type="term" value="F:phosphorelay sensor kinase activity"/>
    <property type="evidence" value="ECO:0007669"/>
    <property type="project" value="InterPro"/>
</dbReference>
<dbReference type="EMBL" id="FNKP01000002">
    <property type="protein sequence ID" value="SDR21182.1"/>
    <property type="molecule type" value="Genomic_DNA"/>
</dbReference>
<evidence type="ECO:0000256" key="6">
    <source>
        <dbReference type="ARBA" id="ARBA00022692"/>
    </source>
</evidence>
<evidence type="ECO:0000259" key="21">
    <source>
        <dbReference type="PROSITE" id="PS50894"/>
    </source>
</evidence>
<comment type="function">
    <text evidence="14">Member of the two-component regulatory system BvgS/BvgA. Phosphorylates BvgA via a four-step phosphorelay in response to environmental signals.</text>
</comment>
<organism evidence="22 23">
    <name type="scientific">Paraburkholderia fungorum</name>
    <dbReference type="NCBI Taxonomy" id="134537"/>
    <lineage>
        <taxon>Bacteria</taxon>
        <taxon>Pseudomonadati</taxon>
        <taxon>Pseudomonadota</taxon>
        <taxon>Betaproteobacteria</taxon>
        <taxon>Burkholderiales</taxon>
        <taxon>Burkholderiaceae</taxon>
        <taxon>Paraburkholderia</taxon>
    </lineage>
</organism>
<keyword evidence="10 18" id="KW-1133">Transmembrane helix</keyword>
<keyword evidence="23" id="KW-1185">Reference proteome</keyword>
<keyword evidence="13 18" id="KW-0472">Membrane</keyword>
<evidence type="ECO:0000256" key="14">
    <source>
        <dbReference type="ARBA" id="ARBA00058004"/>
    </source>
</evidence>
<name>A0A1H1H6R5_9BURK</name>
<feature type="transmembrane region" description="Helical" evidence="18">
    <location>
        <begin position="331"/>
        <end position="352"/>
    </location>
</feature>
<dbReference type="SUPFAM" id="SSF55874">
    <property type="entry name" value="ATPase domain of HSP90 chaperone/DNA topoisomerase II/histidine kinase"/>
    <property type="match status" value="1"/>
</dbReference>
<evidence type="ECO:0000313" key="23">
    <source>
        <dbReference type="Proteomes" id="UP000183487"/>
    </source>
</evidence>
<dbReference type="SUPFAM" id="SSF47226">
    <property type="entry name" value="Histidine-containing phosphotransfer domain, HPT domain"/>
    <property type="match status" value="1"/>
</dbReference>
<dbReference type="PROSITE" id="PS50109">
    <property type="entry name" value="HIS_KIN"/>
    <property type="match status" value="1"/>
</dbReference>
<dbReference type="Proteomes" id="UP000183487">
    <property type="component" value="Unassembled WGS sequence"/>
</dbReference>
<evidence type="ECO:0000256" key="12">
    <source>
        <dbReference type="ARBA" id="ARBA00023026"/>
    </source>
</evidence>
<feature type="domain" description="HPt" evidence="21">
    <location>
        <begin position="1004"/>
        <end position="1110"/>
    </location>
</feature>
<dbReference type="EC" id="2.7.13.3" evidence="3"/>
<dbReference type="InterPro" id="IPR036097">
    <property type="entry name" value="HisK_dim/P_sf"/>
</dbReference>
<dbReference type="InterPro" id="IPR011006">
    <property type="entry name" value="CheY-like_superfamily"/>
</dbReference>
<evidence type="ECO:0000256" key="11">
    <source>
        <dbReference type="ARBA" id="ARBA00023012"/>
    </source>
</evidence>
<evidence type="ECO:0000256" key="9">
    <source>
        <dbReference type="ARBA" id="ARBA00022840"/>
    </source>
</evidence>
<comment type="subcellular location">
    <subcellularLocation>
        <location evidence="2">Cell membrane</location>
        <topology evidence="2">Multi-pass membrane protein</topology>
    </subcellularLocation>
</comment>
<dbReference type="Pfam" id="PF02518">
    <property type="entry name" value="HATPase_c"/>
    <property type="match status" value="1"/>
</dbReference>
<gene>
    <name evidence="22" type="ORF">SAMN05443245_3590</name>
</gene>
<dbReference type="AlphaFoldDB" id="A0A1H1H6R5"/>
<evidence type="ECO:0000259" key="20">
    <source>
        <dbReference type="PROSITE" id="PS50110"/>
    </source>
</evidence>
<dbReference type="InterPro" id="IPR036890">
    <property type="entry name" value="HATPase_C_sf"/>
</dbReference>
<evidence type="ECO:0000313" key="22">
    <source>
        <dbReference type="EMBL" id="SDR21182.1"/>
    </source>
</evidence>
<dbReference type="SMART" id="SM00448">
    <property type="entry name" value="REC"/>
    <property type="match status" value="1"/>
</dbReference>
<dbReference type="InterPro" id="IPR004358">
    <property type="entry name" value="Sig_transdc_His_kin-like_C"/>
</dbReference>
<feature type="modified residue" description="Phosphohistidine" evidence="16">
    <location>
        <position position="1044"/>
    </location>
</feature>
<dbReference type="InterPro" id="IPR003661">
    <property type="entry name" value="HisK_dim/P_dom"/>
</dbReference>
<dbReference type="Gene3D" id="3.30.565.10">
    <property type="entry name" value="Histidine kinase-like ATPase, C-terminal domain"/>
    <property type="match status" value="1"/>
</dbReference>
<evidence type="ECO:0000256" key="3">
    <source>
        <dbReference type="ARBA" id="ARBA00012438"/>
    </source>
</evidence>
<dbReference type="GO" id="GO:0005886">
    <property type="term" value="C:plasma membrane"/>
    <property type="evidence" value="ECO:0007669"/>
    <property type="project" value="UniProtKB-SubCell"/>
</dbReference>
<evidence type="ECO:0000256" key="1">
    <source>
        <dbReference type="ARBA" id="ARBA00000085"/>
    </source>
</evidence>
<protein>
    <recommendedName>
        <fullName evidence="15">Virulence sensor protein BvgS</fullName>
        <ecNumber evidence="3">2.7.13.3</ecNumber>
    </recommendedName>
</protein>
<dbReference type="InterPro" id="IPR008207">
    <property type="entry name" value="Sig_transdc_His_kin_Hpt_dom"/>
</dbReference>
<dbReference type="PANTHER" id="PTHR45339">
    <property type="entry name" value="HYBRID SIGNAL TRANSDUCTION HISTIDINE KINASE J"/>
    <property type="match status" value="1"/>
</dbReference>
<evidence type="ECO:0000256" key="5">
    <source>
        <dbReference type="ARBA" id="ARBA00022553"/>
    </source>
</evidence>
<dbReference type="InterPro" id="IPR001789">
    <property type="entry name" value="Sig_transdc_resp-reg_receiver"/>
</dbReference>
<dbReference type="PROSITE" id="PS50894">
    <property type="entry name" value="HPT"/>
    <property type="match status" value="1"/>
</dbReference>
<dbReference type="PRINTS" id="PR00344">
    <property type="entry name" value="BCTRLSENSOR"/>
</dbReference>
<keyword evidence="22" id="KW-0418">Kinase</keyword>
<dbReference type="InterPro" id="IPR005467">
    <property type="entry name" value="His_kinase_dom"/>
</dbReference>
<evidence type="ECO:0000256" key="18">
    <source>
        <dbReference type="SAM" id="Phobius"/>
    </source>
</evidence>
<feature type="domain" description="Response regulatory" evidence="20">
    <location>
        <begin position="868"/>
        <end position="982"/>
    </location>
</feature>